<accession>A0ABV2ANQ1</accession>
<name>A0ABV2ANQ1_9EUKA</name>
<dbReference type="Gene3D" id="3.30.1120.30">
    <property type="entry name" value="POLO box domain"/>
    <property type="match status" value="1"/>
</dbReference>
<protein>
    <submittedName>
        <fullName evidence="1">Uncharacterized protein</fullName>
    </submittedName>
</protein>
<dbReference type="EMBL" id="JBDODL010001208">
    <property type="protein sequence ID" value="MES1921273.1"/>
    <property type="molecule type" value="Genomic_DNA"/>
</dbReference>
<sequence>MNWFKTSKAKVFVFSNSVFQILFNDKTEIIATSPCCLAEKKQKFSLCEKHCSAVSELERRFELYVEKVVVTFTKKNGDKETCLLSEATSSENNVLKQRALYLKEVVKKVTKTVPRLVLLERMRALDN</sequence>
<dbReference type="SUPFAM" id="SSF82615">
    <property type="entry name" value="Polo-box domain"/>
    <property type="match status" value="1"/>
</dbReference>
<dbReference type="InterPro" id="IPR036947">
    <property type="entry name" value="POLO_box_dom_sf"/>
</dbReference>
<dbReference type="Proteomes" id="UP001439008">
    <property type="component" value="Unassembled WGS sequence"/>
</dbReference>
<gene>
    <name evidence="1" type="ORF">MHBO_002826</name>
</gene>
<evidence type="ECO:0000313" key="2">
    <source>
        <dbReference type="Proteomes" id="UP001439008"/>
    </source>
</evidence>
<keyword evidence="2" id="KW-1185">Reference proteome</keyword>
<reference evidence="1 2" key="1">
    <citation type="journal article" date="2024" name="BMC Biol.">
        <title>Comparative genomics of Ascetosporea gives new insight into the evolutionary basis for animal parasitism in Rhizaria.</title>
        <authorList>
            <person name="Hiltunen Thoren M."/>
            <person name="Onut-Brannstrom I."/>
            <person name="Alfjorden A."/>
            <person name="Peckova H."/>
            <person name="Swords F."/>
            <person name="Hooper C."/>
            <person name="Holzer A.S."/>
            <person name="Bass D."/>
            <person name="Burki F."/>
        </authorList>
    </citation>
    <scope>NUCLEOTIDE SEQUENCE [LARGE SCALE GENOMIC DNA]</scope>
    <source>
        <strain evidence="1">20-A016</strain>
    </source>
</reference>
<organism evidence="1 2">
    <name type="scientific">Bonamia ostreae</name>
    <dbReference type="NCBI Taxonomy" id="126728"/>
    <lineage>
        <taxon>Eukaryota</taxon>
        <taxon>Sar</taxon>
        <taxon>Rhizaria</taxon>
        <taxon>Endomyxa</taxon>
        <taxon>Ascetosporea</taxon>
        <taxon>Haplosporida</taxon>
        <taxon>Bonamia</taxon>
    </lineage>
</organism>
<evidence type="ECO:0000313" key="1">
    <source>
        <dbReference type="EMBL" id="MES1921273.1"/>
    </source>
</evidence>
<comment type="caution">
    <text evidence="1">The sequence shown here is derived from an EMBL/GenBank/DDBJ whole genome shotgun (WGS) entry which is preliminary data.</text>
</comment>
<proteinExistence type="predicted"/>